<dbReference type="KEGG" id="phu:Phum_PHUM479610"/>
<dbReference type="CTD" id="8231400"/>
<protein>
    <recommendedName>
        <fullName evidence="7">tRNA (34-2'-O)-methyltransferase regulator WDR6</fullName>
    </recommendedName>
</protein>
<evidence type="ECO:0000256" key="6">
    <source>
        <dbReference type="ARBA" id="ARBA00038255"/>
    </source>
</evidence>
<dbReference type="STRING" id="121224.E0VWF9"/>
<dbReference type="Gene3D" id="2.130.10.10">
    <property type="entry name" value="YVTN repeat-like/Quinoprotein amine dehydrogenase"/>
    <property type="match status" value="3"/>
</dbReference>
<evidence type="ECO:0000313" key="11">
    <source>
        <dbReference type="Proteomes" id="UP000009046"/>
    </source>
</evidence>
<dbReference type="PROSITE" id="PS50082">
    <property type="entry name" value="WD_REPEATS_2"/>
    <property type="match status" value="1"/>
</dbReference>
<evidence type="ECO:0000256" key="3">
    <source>
        <dbReference type="ARBA" id="ARBA00022574"/>
    </source>
</evidence>
<reference evidence="9" key="2">
    <citation type="submission" date="2007-04" db="EMBL/GenBank/DDBJ databases">
        <title>The genome of the human body louse.</title>
        <authorList>
            <consortium name="The Human Body Louse Genome Consortium"/>
            <person name="Kirkness E."/>
            <person name="Walenz B."/>
            <person name="Hass B."/>
            <person name="Bruggner R."/>
            <person name="Strausberg R."/>
        </authorList>
    </citation>
    <scope>NUCLEOTIDE SEQUENCE</scope>
    <source>
        <strain evidence="9">USDA</strain>
    </source>
</reference>
<dbReference type="SMART" id="SM00320">
    <property type="entry name" value="WD40"/>
    <property type="match status" value="10"/>
</dbReference>
<dbReference type="VEuPathDB" id="VectorBase:PHUM479610"/>
<proteinExistence type="inferred from homology"/>
<dbReference type="PANTHER" id="PTHR14344">
    <property type="entry name" value="WD REPEAT PROTEIN"/>
    <property type="match status" value="1"/>
</dbReference>
<keyword evidence="4" id="KW-0819">tRNA processing</keyword>
<dbReference type="Pfam" id="PF00400">
    <property type="entry name" value="WD40"/>
    <property type="match status" value="2"/>
</dbReference>
<feature type="repeat" description="WD" evidence="8">
    <location>
        <begin position="137"/>
        <end position="178"/>
    </location>
</feature>
<dbReference type="GO" id="GO:0030488">
    <property type="term" value="P:tRNA methylation"/>
    <property type="evidence" value="ECO:0007669"/>
    <property type="project" value="TreeGrafter"/>
</dbReference>
<dbReference type="OMA" id="IIVWSCF"/>
<dbReference type="GO" id="GO:0005737">
    <property type="term" value="C:cytoplasm"/>
    <property type="evidence" value="ECO:0007669"/>
    <property type="project" value="UniProtKB-SubCell"/>
</dbReference>
<dbReference type="InParanoid" id="E0VWF9"/>
<evidence type="ECO:0000256" key="5">
    <source>
        <dbReference type="ARBA" id="ARBA00022737"/>
    </source>
</evidence>
<dbReference type="EMBL" id="DS235819">
    <property type="protein sequence ID" value="EEB17710.1"/>
    <property type="molecule type" value="Genomic_DNA"/>
</dbReference>
<dbReference type="EnsemblMetazoa" id="PHUM479610-RA">
    <property type="protein sequence ID" value="PHUM479610-PA"/>
    <property type="gene ID" value="PHUM479610"/>
</dbReference>
<keyword evidence="5" id="KW-0677">Repeat</keyword>
<evidence type="ECO:0000256" key="8">
    <source>
        <dbReference type="PROSITE-ProRule" id="PRU00221"/>
    </source>
</evidence>
<dbReference type="SUPFAM" id="SSF50978">
    <property type="entry name" value="WD40 repeat-like"/>
    <property type="match status" value="3"/>
</dbReference>
<evidence type="ECO:0000313" key="9">
    <source>
        <dbReference type="EMBL" id="EEB17710.1"/>
    </source>
</evidence>
<comment type="similarity">
    <text evidence="6">Belongs to the WD repeat WDR6 family.</text>
</comment>
<dbReference type="RefSeq" id="XP_002430448.1">
    <property type="nucleotide sequence ID" value="XM_002430403.1"/>
</dbReference>
<dbReference type="FunCoup" id="E0VWF9">
    <property type="interactions" value="969"/>
</dbReference>
<evidence type="ECO:0000313" key="10">
    <source>
        <dbReference type="EnsemblMetazoa" id="PHUM479610-PA"/>
    </source>
</evidence>
<evidence type="ECO:0000256" key="7">
    <source>
        <dbReference type="ARBA" id="ARBA00040154"/>
    </source>
</evidence>
<dbReference type="HOGENOM" id="CLU_002615_0_1_1"/>
<sequence length="900" mass="103375">MNPFFKEYFLQADVLCLTNFKNYIIAGKRLALVEWEKSENKVSCISQIQCSDWIEDVVLLKNNLIGLVTAHNSFETWNLIQKEKKNIFHFSERCILYSCKIVKCSLSEAIIFAGTVFGEILIWSPFLNEDKNLLHRLKGHNGAVFSIEVNISKKILATTSDDRSLRIWTINTQDSLSCLNQWKNIKIEILHVLYCHTARVWRSLIIDEFFISAGEDSQLIIWRKDGTLLKSLSLHQDGGIRGLHFLNSSNLIATGGEDGGINTVSWHYLISESNLYHPKKIIKPDKNFSNRVCFIKNGFVFTTSGCCTIIYDNDNQTDFVYKNENFAYYCLLEVSYEGNYIVLGSIKGHMVVIDLETQSDIIDKKYFNGRIYSIHCIENHILACGPDGKLVLWKYVNKSLISVKELLLPACKERWTTCALLLDQNLVIGDRMGNINVYNLQGDCNPIFCFKKIHSYLGVTDMMIEGKTVFSIGRDGVLKSFSSNFVHLSTNKLPIEWPWKMIKYKNDKLILGFQGVNFVVWSYNYREIIASLDCSGGHRSCHFKLNNDTLKFIYIKENKIFEKDLILNAIKRLRSGFHSKNINTLKILDTDQKIIVSGSEDTTMRISLIFGQELKVLKVFKTHVSSIRAIEESLYDVNNFIIFSAGGKGQIIIWKFDIKSLECEQIINHKLEERDRHWKNSEPVAEPDTRFMCINVLKTKDEYLIAAGCSDCQIRIFSFKKELTLLCSVNCSYCILKITILKVLSKLYVVCMLTDGNMIFWHLTDNFTLGKLNSFRLHQSGINCFAFTEIEVGKYFVITGGDDNKICASEVQINENKIQLKELWNNSNVHSCQITGAKILKNILITASIDQRITLWKWSLLNNEYKMEYLNQHMTSISDVQGIDAKIKTKVCEPLKFMLI</sequence>
<comment type="subcellular location">
    <subcellularLocation>
        <location evidence="1">Cytoplasm</location>
    </subcellularLocation>
</comment>
<dbReference type="EMBL" id="AAZO01005807">
    <property type="status" value="NOT_ANNOTATED_CDS"/>
    <property type="molecule type" value="Genomic_DNA"/>
</dbReference>
<reference evidence="10" key="3">
    <citation type="submission" date="2021-02" db="UniProtKB">
        <authorList>
            <consortium name="EnsemblMetazoa"/>
        </authorList>
    </citation>
    <scope>IDENTIFICATION</scope>
    <source>
        <strain evidence="10">USDA</strain>
    </source>
</reference>
<dbReference type="InterPro" id="IPR015943">
    <property type="entry name" value="WD40/YVTN_repeat-like_dom_sf"/>
</dbReference>
<dbReference type="AlphaFoldDB" id="E0VWF9"/>
<reference evidence="9" key="1">
    <citation type="submission" date="2007-04" db="EMBL/GenBank/DDBJ databases">
        <title>Annotation of Pediculus humanus corporis strain USDA.</title>
        <authorList>
            <person name="Kirkness E."/>
            <person name="Hannick L."/>
            <person name="Hass B."/>
            <person name="Bruggner R."/>
            <person name="Lawson D."/>
            <person name="Bidwell S."/>
            <person name="Joardar V."/>
            <person name="Caler E."/>
            <person name="Walenz B."/>
            <person name="Inman J."/>
            <person name="Schobel S."/>
            <person name="Galinsky K."/>
            <person name="Amedeo P."/>
            <person name="Strausberg R."/>
        </authorList>
    </citation>
    <scope>NUCLEOTIDE SEQUENCE</scope>
    <source>
        <strain evidence="9">USDA</strain>
    </source>
</reference>
<dbReference type="eggNOG" id="KOG0974">
    <property type="taxonomic scope" value="Eukaryota"/>
</dbReference>
<dbReference type="InterPro" id="IPR051973">
    <property type="entry name" value="tRNA_Anticodon_Mtase-Reg"/>
</dbReference>
<dbReference type="InterPro" id="IPR036322">
    <property type="entry name" value="WD40_repeat_dom_sf"/>
</dbReference>
<accession>E0VWF9</accession>
<evidence type="ECO:0000256" key="2">
    <source>
        <dbReference type="ARBA" id="ARBA00022490"/>
    </source>
</evidence>
<dbReference type="OrthoDB" id="5594999at2759"/>
<gene>
    <name evidence="10" type="primary">8231400</name>
    <name evidence="9" type="ORF">Phum_PHUM479610</name>
</gene>
<evidence type="ECO:0000256" key="1">
    <source>
        <dbReference type="ARBA" id="ARBA00004496"/>
    </source>
</evidence>
<dbReference type="Proteomes" id="UP000009046">
    <property type="component" value="Unassembled WGS sequence"/>
</dbReference>
<name>E0VWF9_PEDHC</name>
<keyword evidence="11" id="KW-1185">Reference proteome</keyword>
<dbReference type="PROSITE" id="PS50294">
    <property type="entry name" value="WD_REPEATS_REGION"/>
    <property type="match status" value="1"/>
</dbReference>
<keyword evidence="3 8" id="KW-0853">WD repeat</keyword>
<dbReference type="PANTHER" id="PTHR14344:SF3">
    <property type="entry name" value="WD REPEAT-CONTAINING PROTEIN 6"/>
    <property type="match status" value="1"/>
</dbReference>
<organism>
    <name type="scientific">Pediculus humanus subsp. corporis</name>
    <name type="common">Body louse</name>
    <dbReference type="NCBI Taxonomy" id="121224"/>
    <lineage>
        <taxon>Eukaryota</taxon>
        <taxon>Metazoa</taxon>
        <taxon>Ecdysozoa</taxon>
        <taxon>Arthropoda</taxon>
        <taxon>Hexapoda</taxon>
        <taxon>Insecta</taxon>
        <taxon>Pterygota</taxon>
        <taxon>Neoptera</taxon>
        <taxon>Paraneoptera</taxon>
        <taxon>Psocodea</taxon>
        <taxon>Troctomorpha</taxon>
        <taxon>Phthiraptera</taxon>
        <taxon>Anoplura</taxon>
        <taxon>Pediculidae</taxon>
        <taxon>Pediculus</taxon>
    </lineage>
</organism>
<keyword evidence="2" id="KW-0963">Cytoplasm</keyword>
<evidence type="ECO:0000256" key="4">
    <source>
        <dbReference type="ARBA" id="ARBA00022694"/>
    </source>
</evidence>
<dbReference type="InterPro" id="IPR001680">
    <property type="entry name" value="WD40_rpt"/>
</dbReference>
<dbReference type="GeneID" id="8231400"/>